<dbReference type="Proteomes" id="UP000231962">
    <property type="component" value="Unassembled WGS sequence"/>
</dbReference>
<gene>
    <name evidence="8" type="ORF">CH360_01925</name>
    <name evidence="9" type="ORF">CH373_01925</name>
</gene>
<evidence type="ECO:0000256" key="6">
    <source>
        <dbReference type="RuleBase" id="RU003983"/>
    </source>
</evidence>
<evidence type="ECO:0000256" key="5">
    <source>
        <dbReference type="ARBA" id="ARBA00023049"/>
    </source>
</evidence>
<evidence type="ECO:0000313" key="10">
    <source>
        <dbReference type="Proteomes" id="UP000231962"/>
    </source>
</evidence>
<dbReference type="Pfam" id="PF01435">
    <property type="entry name" value="Peptidase_M48"/>
    <property type="match status" value="1"/>
</dbReference>
<reference evidence="10 11" key="1">
    <citation type="submission" date="2017-07" db="EMBL/GenBank/DDBJ databases">
        <title>Leptospira spp. isolated from tropical soils.</title>
        <authorList>
            <person name="Thibeaux R."/>
            <person name="Iraola G."/>
            <person name="Ferres I."/>
            <person name="Bierque E."/>
            <person name="Girault D."/>
            <person name="Soupe-Gilbert M.-E."/>
            <person name="Picardeau M."/>
            <person name="Goarant C."/>
        </authorList>
    </citation>
    <scope>NUCLEOTIDE SEQUENCE [LARGE SCALE GENOMIC DNA]</scope>
    <source>
        <strain evidence="9 11">FH1-B-B1</strain>
        <strain evidence="8 10">FH1-B-C1</strain>
    </source>
</reference>
<keyword evidence="3 6" id="KW-0378">Hydrolase</keyword>
<dbReference type="GO" id="GO:0004222">
    <property type="term" value="F:metalloendopeptidase activity"/>
    <property type="evidence" value="ECO:0007669"/>
    <property type="project" value="InterPro"/>
</dbReference>
<evidence type="ECO:0000313" key="8">
    <source>
        <dbReference type="EMBL" id="PJZ71285.1"/>
    </source>
</evidence>
<dbReference type="AlphaFoldDB" id="A0A2M9ZS68"/>
<evidence type="ECO:0000256" key="2">
    <source>
        <dbReference type="ARBA" id="ARBA00022723"/>
    </source>
</evidence>
<organism evidence="9 11">
    <name type="scientific">Leptospira perolatii</name>
    <dbReference type="NCBI Taxonomy" id="2023191"/>
    <lineage>
        <taxon>Bacteria</taxon>
        <taxon>Pseudomonadati</taxon>
        <taxon>Spirochaetota</taxon>
        <taxon>Spirochaetia</taxon>
        <taxon>Leptospirales</taxon>
        <taxon>Leptospiraceae</taxon>
        <taxon>Leptospira</taxon>
    </lineage>
</organism>
<dbReference type="InterPro" id="IPR051156">
    <property type="entry name" value="Mito/Outer_Membr_Metalloprot"/>
</dbReference>
<evidence type="ECO:0000313" key="9">
    <source>
        <dbReference type="EMBL" id="PJZ74819.1"/>
    </source>
</evidence>
<dbReference type="Proteomes" id="UP000231990">
    <property type="component" value="Unassembled WGS sequence"/>
</dbReference>
<sequence>MKGLLYDGETPVPKEGHLLLKPQFFEFISGETKSQFSYSDILELETLGGEYRLELKNKTNPHINLILAFYSKEDYTSLIDNWKSYRKSGKRSLLPFWYDLSPWKKIFTLAVAATVVVVLYNVLLSMSHHFVPLSYDTSRVPLVSSKIREMLHVCSDRELNSFVDSLSKRLKHADDPFTYDIVVVQEEVNNAFALPGGNIILFTELLKDMESPEELAGVLAHEMAHVRKRHGIRNEIQFLGNFFFLSLAIGAGFEGVDFIENLDTFYEITSAAIFKQKFSREFEEEADSVALESLKSARISAKGFLDWFERMQKKYESDSESDSYAASIPSFLSSHPTTESRMNKIRGVLSDPSFPKDRIGISRRKWMDLRERCGPKMEESQQATVPN</sequence>
<keyword evidence="4 6" id="KW-0862">Zinc</keyword>
<accession>A0A2M9ZS68</accession>
<keyword evidence="1 6" id="KW-0645">Protease</keyword>
<dbReference type="InterPro" id="IPR001915">
    <property type="entry name" value="Peptidase_M48"/>
</dbReference>
<evidence type="ECO:0000256" key="1">
    <source>
        <dbReference type="ARBA" id="ARBA00022670"/>
    </source>
</evidence>
<dbReference type="OrthoDB" id="9810445at2"/>
<keyword evidence="2" id="KW-0479">Metal-binding</keyword>
<protein>
    <submittedName>
        <fullName evidence="9">Peptidase</fullName>
    </submittedName>
</protein>
<dbReference type="GO" id="GO:0051603">
    <property type="term" value="P:proteolysis involved in protein catabolic process"/>
    <property type="evidence" value="ECO:0007669"/>
    <property type="project" value="TreeGrafter"/>
</dbReference>
<proteinExistence type="inferred from homology"/>
<keyword evidence="10" id="KW-1185">Reference proteome</keyword>
<evidence type="ECO:0000313" key="11">
    <source>
        <dbReference type="Proteomes" id="UP000231990"/>
    </source>
</evidence>
<dbReference type="Gene3D" id="3.30.2010.10">
    <property type="entry name" value="Metalloproteases ('zincins'), catalytic domain"/>
    <property type="match status" value="1"/>
</dbReference>
<dbReference type="PANTHER" id="PTHR22726">
    <property type="entry name" value="METALLOENDOPEPTIDASE OMA1"/>
    <property type="match status" value="1"/>
</dbReference>
<dbReference type="CDD" id="cd07332">
    <property type="entry name" value="M48C_Oma1_like"/>
    <property type="match status" value="1"/>
</dbReference>
<keyword evidence="5 6" id="KW-0482">Metalloprotease</keyword>
<evidence type="ECO:0000259" key="7">
    <source>
        <dbReference type="Pfam" id="PF01435"/>
    </source>
</evidence>
<comment type="similarity">
    <text evidence="6">Belongs to the peptidase M48 family.</text>
</comment>
<evidence type="ECO:0000256" key="4">
    <source>
        <dbReference type="ARBA" id="ARBA00022833"/>
    </source>
</evidence>
<dbReference type="EMBL" id="NPDY01000001">
    <property type="protein sequence ID" value="PJZ71285.1"/>
    <property type="molecule type" value="Genomic_DNA"/>
</dbReference>
<comment type="caution">
    <text evidence="9">The sequence shown here is derived from an EMBL/GenBank/DDBJ whole genome shotgun (WGS) entry which is preliminary data.</text>
</comment>
<dbReference type="GO" id="GO:0046872">
    <property type="term" value="F:metal ion binding"/>
    <property type="evidence" value="ECO:0007669"/>
    <property type="project" value="UniProtKB-KW"/>
</dbReference>
<dbReference type="PANTHER" id="PTHR22726:SF1">
    <property type="entry name" value="METALLOENDOPEPTIDASE OMA1, MITOCHONDRIAL"/>
    <property type="match status" value="1"/>
</dbReference>
<evidence type="ECO:0000256" key="3">
    <source>
        <dbReference type="ARBA" id="ARBA00022801"/>
    </source>
</evidence>
<dbReference type="GO" id="GO:0016020">
    <property type="term" value="C:membrane"/>
    <property type="evidence" value="ECO:0007669"/>
    <property type="project" value="TreeGrafter"/>
</dbReference>
<dbReference type="EMBL" id="NPDZ01000001">
    <property type="protein sequence ID" value="PJZ74819.1"/>
    <property type="molecule type" value="Genomic_DNA"/>
</dbReference>
<name>A0A2M9ZS68_9LEPT</name>
<feature type="domain" description="Peptidase M48" evidence="7">
    <location>
        <begin position="156"/>
        <end position="347"/>
    </location>
</feature>
<comment type="cofactor">
    <cofactor evidence="6">
        <name>Zn(2+)</name>
        <dbReference type="ChEBI" id="CHEBI:29105"/>
    </cofactor>
    <text evidence="6">Binds 1 zinc ion per subunit.</text>
</comment>
<dbReference type="RefSeq" id="WP_100712227.1">
    <property type="nucleotide sequence ID" value="NZ_NPDY01000001.1"/>
</dbReference>